<gene>
    <name evidence="2" type="ORF">DSM112329_03022</name>
</gene>
<dbReference type="SUPFAM" id="SSF53335">
    <property type="entry name" value="S-adenosyl-L-methionine-dependent methyltransferases"/>
    <property type="match status" value="1"/>
</dbReference>
<dbReference type="InterPro" id="IPR013217">
    <property type="entry name" value="Methyltransf_12"/>
</dbReference>
<dbReference type="AlphaFoldDB" id="A0AAU7AX23"/>
<dbReference type="EMBL" id="CP114014">
    <property type="protein sequence ID" value="XAY06159.1"/>
    <property type="molecule type" value="Genomic_DNA"/>
</dbReference>
<evidence type="ECO:0000313" key="2">
    <source>
        <dbReference type="EMBL" id="XAY06159.1"/>
    </source>
</evidence>
<organism evidence="2">
    <name type="scientific">Paraconexibacter sp. AEG42_29</name>
    <dbReference type="NCBI Taxonomy" id="2997339"/>
    <lineage>
        <taxon>Bacteria</taxon>
        <taxon>Bacillati</taxon>
        <taxon>Actinomycetota</taxon>
        <taxon>Thermoleophilia</taxon>
        <taxon>Solirubrobacterales</taxon>
        <taxon>Paraconexibacteraceae</taxon>
        <taxon>Paraconexibacter</taxon>
    </lineage>
</organism>
<reference evidence="2" key="1">
    <citation type="submission" date="2022-12" db="EMBL/GenBank/DDBJ databases">
        <title>Paraconexibacter alkalitolerans sp. nov. and Baekduia alba sp. nov., isolated from soil and emended description of the genera Paraconexibacter (Chun et al., 2020) and Baekduia (An et al., 2020).</title>
        <authorList>
            <person name="Vieira S."/>
            <person name="Huber K.J."/>
            <person name="Geppert A."/>
            <person name="Wolf J."/>
            <person name="Neumann-Schaal M."/>
            <person name="Muesken M."/>
            <person name="Overmann J."/>
        </authorList>
    </citation>
    <scope>NUCLEOTIDE SEQUENCE</scope>
    <source>
        <strain evidence="2">AEG42_29</strain>
    </source>
</reference>
<dbReference type="GO" id="GO:0032259">
    <property type="term" value="P:methylation"/>
    <property type="evidence" value="ECO:0007669"/>
    <property type="project" value="UniProtKB-KW"/>
</dbReference>
<keyword evidence="2" id="KW-0808">Transferase</keyword>
<accession>A0AAU7AX23</accession>
<name>A0AAU7AX23_9ACTN</name>
<keyword evidence="2" id="KW-0489">Methyltransferase</keyword>
<dbReference type="Pfam" id="PF08242">
    <property type="entry name" value="Methyltransf_12"/>
    <property type="match status" value="1"/>
</dbReference>
<dbReference type="CDD" id="cd02440">
    <property type="entry name" value="AdoMet_MTases"/>
    <property type="match status" value="1"/>
</dbReference>
<dbReference type="InterPro" id="IPR029063">
    <property type="entry name" value="SAM-dependent_MTases_sf"/>
</dbReference>
<protein>
    <submittedName>
        <fullName evidence="2">Methyltransferase</fullName>
    </submittedName>
</protein>
<proteinExistence type="predicted"/>
<sequence>MSTSEVFQSIYAEGLWDDDAGGEITSGRGSREAAIVDPYVSAVREFVATLGDPPDVVDLGCGDFNVGARVRDTCGAYVACDVAPIVIERNRERFADLSVDFRVLDMIEEPLPAGDVVFIRQVLQHLSNAQIGTILPKLAQYDWAVITEHVPGDPDFVPNRDISPGPAIRTAVRSGVVLEAPPFSLRPSEARALCVVQHPEGTIATTAYRFA</sequence>
<evidence type="ECO:0000259" key="1">
    <source>
        <dbReference type="Pfam" id="PF08242"/>
    </source>
</evidence>
<dbReference type="GO" id="GO:0008168">
    <property type="term" value="F:methyltransferase activity"/>
    <property type="evidence" value="ECO:0007669"/>
    <property type="project" value="UniProtKB-KW"/>
</dbReference>
<feature type="domain" description="Methyltransferase type 12" evidence="1">
    <location>
        <begin position="57"/>
        <end position="131"/>
    </location>
</feature>
<dbReference type="KEGG" id="parq:DSM112329_03022"/>
<dbReference type="Gene3D" id="3.40.50.150">
    <property type="entry name" value="Vaccinia Virus protein VP39"/>
    <property type="match status" value="1"/>
</dbReference>